<dbReference type="FunFam" id="3.30.300.30:FF:000007">
    <property type="entry name" value="4-coumarate--CoA ligase 2"/>
    <property type="match status" value="2"/>
</dbReference>
<dbReference type="PANTHER" id="PTHR24096:SF422">
    <property type="entry name" value="BCDNA.GH02901"/>
    <property type="match status" value="1"/>
</dbReference>
<proteinExistence type="inferred from homology"/>
<evidence type="ECO:0000259" key="15">
    <source>
        <dbReference type="Pfam" id="PF13193"/>
    </source>
</evidence>
<dbReference type="FunFam" id="3.40.50.12780:FF:000003">
    <property type="entry name" value="Long-chain-fatty-acid--CoA ligase FadD"/>
    <property type="match status" value="2"/>
</dbReference>
<dbReference type="Proteomes" id="UP000719412">
    <property type="component" value="Unassembled WGS sequence"/>
</dbReference>
<evidence type="ECO:0000256" key="11">
    <source>
        <dbReference type="ARBA" id="ARBA00023223"/>
    </source>
</evidence>
<keyword evidence="17" id="KW-1185">Reference proteome</keyword>
<dbReference type="GO" id="GO:0004467">
    <property type="term" value="F:long-chain fatty acid-CoA ligase activity"/>
    <property type="evidence" value="ECO:0007669"/>
    <property type="project" value="TreeGrafter"/>
</dbReference>
<dbReference type="Pfam" id="PF00501">
    <property type="entry name" value="AMP-binding"/>
    <property type="match status" value="2"/>
</dbReference>
<dbReference type="EC" id="1.13.12.7" evidence="3"/>
<comment type="catalytic activity">
    <reaction evidence="13">
        <text>firefly D-luciferin + ATP + O2 = firefly oxyluciferin + hnu + AMP + CO2 + diphosphate</text>
        <dbReference type="Rhea" id="RHEA:10732"/>
        <dbReference type="ChEBI" id="CHEBI:15379"/>
        <dbReference type="ChEBI" id="CHEBI:16526"/>
        <dbReference type="ChEBI" id="CHEBI:16792"/>
        <dbReference type="ChEBI" id="CHEBI:30212"/>
        <dbReference type="ChEBI" id="CHEBI:30616"/>
        <dbReference type="ChEBI" id="CHEBI:33019"/>
        <dbReference type="ChEBI" id="CHEBI:58038"/>
        <dbReference type="ChEBI" id="CHEBI:456215"/>
        <dbReference type="EC" id="1.13.12.7"/>
    </reaction>
</comment>
<organism evidence="16 17">
    <name type="scientific">Tenebrio molitor</name>
    <name type="common">Yellow mealworm beetle</name>
    <dbReference type="NCBI Taxonomy" id="7067"/>
    <lineage>
        <taxon>Eukaryota</taxon>
        <taxon>Metazoa</taxon>
        <taxon>Ecdysozoa</taxon>
        <taxon>Arthropoda</taxon>
        <taxon>Hexapoda</taxon>
        <taxon>Insecta</taxon>
        <taxon>Pterygota</taxon>
        <taxon>Neoptera</taxon>
        <taxon>Endopterygota</taxon>
        <taxon>Coleoptera</taxon>
        <taxon>Polyphaga</taxon>
        <taxon>Cucujiformia</taxon>
        <taxon>Tenebrionidae</taxon>
        <taxon>Tenebrio</taxon>
    </lineage>
</organism>
<keyword evidence="11" id="KW-0455">Luminescence</keyword>
<dbReference type="InterPro" id="IPR042099">
    <property type="entry name" value="ANL_N_sf"/>
</dbReference>
<evidence type="ECO:0000259" key="14">
    <source>
        <dbReference type="Pfam" id="PF00501"/>
    </source>
</evidence>
<dbReference type="CDD" id="cd05911">
    <property type="entry name" value="Firefly_Luc_like"/>
    <property type="match status" value="2"/>
</dbReference>
<reference evidence="16" key="1">
    <citation type="journal article" date="2020" name="J Insects Food Feed">
        <title>The yellow mealworm (Tenebrio molitor) genome: a resource for the emerging insects as food and feed industry.</title>
        <authorList>
            <person name="Eriksson T."/>
            <person name="Andere A."/>
            <person name="Kelstrup H."/>
            <person name="Emery V."/>
            <person name="Picard C."/>
        </authorList>
    </citation>
    <scope>NUCLEOTIDE SEQUENCE</scope>
    <source>
        <strain evidence="16">Stoneville</strain>
        <tissue evidence="16">Whole head</tissue>
    </source>
</reference>
<dbReference type="InterPro" id="IPR045851">
    <property type="entry name" value="AMP-bd_C_sf"/>
</dbReference>
<evidence type="ECO:0000256" key="9">
    <source>
        <dbReference type="ARBA" id="ARBA00023033"/>
    </source>
</evidence>
<evidence type="ECO:0000313" key="17">
    <source>
        <dbReference type="Proteomes" id="UP000719412"/>
    </source>
</evidence>
<feature type="domain" description="AMP-binding enzyme C-terminal" evidence="15">
    <location>
        <begin position="486"/>
        <end position="562"/>
    </location>
</feature>
<dbReference type="GO" id="GO:0008218">
    <property type="term" value="P:bioluminescence"/>
    <property type="evidence" value="ECO:0007669"/>
    <property type="project" value="UniProtKB-KW"/>
</dbReference>
<dbReference type="EMBL" id="JABDTM020024932">
    <property type="protein sequence ID" value="KAH0813804.1"/>
    <property type="molecule type" value="Genomic_DNA"/>
</dbReference>
<dbReference type="InterPro" id="IPR000873">
    <property type="entry name" value="AMP-dep_synth/lig_dom"/>
</dbReference>
<comment type="similarity">
    <text evidence="2">Belongs to the ATP-dependent AMP-binding enzyme family.</text>
</comment>
<dbReference type="InterPro" id="IPR020845">
    <property type="entry name" value="AMP-binding_CS"/>
</dbReference>
<dbReference type="Gene3D" id="3.40.50.12780">
    <property type="entry name" value="N-terminal domain of ligase-like"/>
    <property type="match status" value="2"/>
</dbReference>
<dbReference type="GO" id="GO:0004497">
    <property type="term" value="F:monooxygenase activity"/>
    <property type="evidence" value="ECO:0007669"/>
    <property type="project" value="UniProtKB-KW"/>
</dbReference>
<dbReference type="GO" id="GO:0005777">
    <property type="term" value="C:peroxisome"/>
    <property type="evidence" value="ECO:0007669"/>
    <property type="project" value="UniProtKB-SubCell"/>
</dbReference>
<evidence type="ECO:0000256" key="13">
    <source>
        <dbReference type="ARBA" id="ARBA00048497"/>
    </source>
</evidence>
<dbReference type="GO" id="GO:0046949">
    <property type="term" value="P:fatty-acyl-CoA biosynthetic process"/>
    <property type="evidence" value="ECO:0007669"/>
    <property type="project" value="TreeGrafter"/>
</dbReference>
<dbReference type="InterPro" id="IPR025110">
    <property type="entry name" value="AMP-bd_C"/>
</dbReference>
<evidence type="ECO:0000256" key="10">
    <source>
        <dbReference type="ARBA" id="ARBA00023140"/>
    </source>
</evidence>
<keyword evidence="10" id="KW-0576">Peroxisome</keyword>
<keyword evidence="5" id="KW-0479">Metal-binding</keyword>
<evidence type="ECO:0000256" key="5">
    <source>
        <dbReference type="ARBA" id="ARBA00022723"/>
    </source>
</evidence>
<dbReference type="AlphaFoldDB" id="A0A8J6L9G1"/>
<dbReference type="SUPFAM" id="SSF56801">
    <property type="entry name" value="Acetyl-CoA synthetase-like"/>
    <property type="match status" value="2"/>
</dbReference>
<dbReference type="PANTHER" id="PTHR24096">
    <property type="entry name" value="LONG-CHAIN-FATTY-ACID--COA LIGASE"/>
    <property type="match status" value="1"/>
</dbReference>
<keyword evidence="8" id="KW-0560">Oxidoreductase</keyword>
<accession>A0A8J6L9G1</accession>
<keyword evidence="9" id="KW-0503">Monooxygenase</keyword>
<dbReference type="PROSITE" id="PS00455">
    <property type="entry name" value="AMP_BINDING"/>
    <property type="match status" value="2"/>
</dbReference>
<feature type="domain" description="AMP-dependent synthetase/ligase" evidence="14">
    <location>
        <begin position="58"/>
        <end position="436"/>
    </location>
</feature>
<evidence type="ECO:0000256" key="4">
    <source>
        <dbReference type="ARBA" id="ARBA00019043"/>
    </source>
</evidence>
<evidence type="ECO:0000256" key="3">
    <source>
        <dbReference type="ARBA" id="ARBA00012532"/>
    </source>
</evidence>
<reference evidence="16" key="2">
    <citation type="submission" date="2021-08" db="EMBL/GenBank/DDBJ databases">
        <authorList>
            <person name="Eriksson T."/>
        </authorList>
    </citation>
    <scope>NUCLEOTIDE SEQUENCE</scope>
    <source>
        <strain evidence="16">Stoneville</strain>
        <tissue evidence="16">Whole head</tissue>
    </source>
</reference>
<evidence type="ECO:0000256" key="8">
    <source>
        <dbReference type="ARBA" id="ARBA00023002"/>
    </source>
</evidence>
<dbReference type="GO" id="GO:0046872">
    <property type="term" value="F:metal ion binding"/>
    <property type="evidence" value="ECO:0007669"/>
    <property type="project" value="UniProtKB-KW"/>
</dbReference>
<evidence type="ECO:0000256" key="6">
    <source>
        <dbReference type="ARBA" id="ARBA00022741"/>
    </source>
</evidence>
<keyword evidence="7" id="KW-0067">ATP-binding</keyword>
<evidence type="ECO:0000313" key="16">
    <source>
        <dbReference type="EMBL" id="KAH0813804.1"/>
    </source>
</evidence>
<feature type="domain" description="AMP-dependent synthetase/ligase" evidence="14">
    <location>
        <begin position="680"/>
        <end position="1059"/>
    </location>
</feature>
<sequence length="1202" mass="132854">MSVARSILSVTLRKTVNSLIKPPSLRRLSSASSNVICADLADVVIPKISVPELVYSKCEKYERLTAIECGITGRKYTYGDLLRKSKNLGKALRKKLNLQEGDVIALLLPNVPEFPIAVLGALEAGLVVTTLNPVYTSEEICRQLTDSSAKALITLVDLWGTANASCQLLKKPLPILTIKTEQGQSLPRGSIDFREFTDNVIDLPEFQPRGCEEVAFLPYSSGTTGLPKGVQLTHHNIVANVTQNSSPELPFIEETTDSHQDIIPVILPMFHIYGFTVNTLFILTKGTKLVTLPKFTPEDYVAVLRNHKPHILFLVPPIVLFLAAHPMVKQEDLQSIRVTFSGAAPLGGLDEERFVQKAGKSVHMLQGYGLTETSPTVTAISIKLKTELNPSGSVGRPVPNTCLKVVNIDDPTGTPLGPNCTGELLVKGPQVMKGYLNRPEETKNAFLDGWLRTGDMVYYSEDRVFFVTDRLKELIKVKGFQVAPAELEEIIRDFPNVADAAVIGVPHPVNGEAPRAYIVPKKDAKVNIQALEEYIKSKVAHYKQLKGGVAVVDTIPKNASGKIMRRTLKLQYEQSETTHSILHVHLFVYLHEREQMFEEGTQPRSTNNNKNLASNSVTIQVRVSALVIMSVIQKILRVSHTRKLAAALLPTRKHYSQFVVHSDLADVDIPKVSVDQYLFEKTDKWPQLIATECASTGRRYTYEEIQRKSSNLGRNLRKKLKLQKGDVVAILLPNSPEYIIVTLGALRAGLVVTTLNPIYTPDEISRQLKDSSTKAIVTFVELFQLATASANVVQAPINILTIKTEEGQATPPGALNFDEFTENVDYADAPPASPEDVAFLPYSSGTTGLPKGVQLTHGNIVSNLCQFNAKELSVIEESTKEHQDVIPAVLPKFHIYGLTATSLHLFYKGCKTVAIKKFSPELYLNTLRKYKPDVLFAAPPLVLFLAGHPSISSADLQSVRTLVSGAAPLGALDEERFIHKAQKNVNIFQGYGLTETSPMVIMTRADLRKLPNSSGTIGRPVSQTSIKIVNPDDPHETPLGPNQTGEMLVKGPQVMKGYHNRPEETAQVFTRDGWLRTGDMMYYNDDKLFFVSDRLKELIKVKGFQVPPAELEEIIRDFPDVEDAAVIGIPHQTQGEVPRAYIVPKQGKNVDAVRLEEFVAEKVAPYKRLRGGVEVVGSIPKNASGKILRRMLKEQYEKSVKQ</sequence>
<gene>
    <name evidence="16" type="ORF">GEV33_008990</name>
</gene>
<evidence type="ECO:0000256" key="2">
    <source>
        <dbReference type="ARBA" id="ARBA00006432"/>
    </source>
</evidence>
<evidence type="ECO:0000256" key="12">
    <source>
        <dbReference type="ARBA" id="ARBA00023262"/>
    </source>
</evidence>
<dbReference type="Gene3D" id="3.30.300.30">
    <property type="match status" value="2"/>
</dbReference>
<comment type="caution">
    <text evidence="16">The sequence shown here is derived from an EMBL/GenBank/DDBJ whole genome shotgun (WGS) entry which is preliminary data.</text>
</comment>
<keyword evidence="6" id="KW-0547">Nucleotide-binding</keyword>
<comment type="subcellular location">
    <subcellularLocation>
        <location evidence="1">Peroxisome</location>
    </subcellularLocation>
</comment>
<evidence type="ECO:0000256" key="1">
    <source>
        <dbReference type="ARBA" id="ARBA00004275"/>
    </source>
</evidence>
<protein>
    <recommendedName>
        <fullName evidence="4">Luciferin 4-monooxygenase</fullName>
        <ecNumber evidence="3">1.13.12.7</ecNumber>
    </recommendedName>
</protein>
<name>A0A8J6L9G1_TENMO</name>
<feature type="domain" description="AMP-binding enzyme C-terminal" evidence="15">
    <location>
        <begin position="1110"/>
        <end position="1186"/>
    </location>
</feature>
<evidence type="ECO:0000256" key="7">
    <source>
        <dbReference type="ARBA" id="ARBA00022840"/>
    </source>
</evidence>
<dbReference type="GO" id="GO:0005524">
    <property type="term" value="F:ATP binding"/>
    <property type="evidence" value="ECO:0007669"/>
    <property type="project" value="UniProtKB-KW"/>
</dbReference>
<dbReference type="Pfam" id="PF13193">
    <property type="entry name" value="AMP-binding_C"/>
    <property type="match status" value="2"/>
</dbReference>
<keyword evidence="12" id="KW-0599">Photoprotein</keyword>